<dbReference type="FunFam" id="3.50.50.60:FF:000126">
    <property type="entry name" value="3-(3-hydroxy-phenyl)propionate/3-hydroxycinnamic acid hydroxylase"/>
    <property type="match status" value="1"/>
</dbReference>
<dbReference type="NCBIfam" id="NF004831">
    <property type="entry name" value="PRK06183.1-5"/>
    <property type="match status" value="1"/>
</dbReference>
<evidence type="ECO:0000256" key="1">
    <source>
        <dbReference type="ARBA" id="ARBA00022630"/>
    </source>
</evidence>
<dbReference type="SUPFAM" id="SSF51905">
    <property type="entry name" value="FAD/NAD(P)-binding domain"/>
    <property type="match status" value="1"/>
</dbReference>
<keyword evidence="5 6" id="KW-0520">NAD</keyword>
<evidence type="ECO:0000313" key="8">
    <source>
        <dbReference type="EMBL" id="VUS68704.1"/>
    </source>
</evidence>
<feature type="binding site" evidence="6">
    <location>
        <begin position="17"/>
        <end position="46"/>
    </location>
    <ligand>
        <name>FAD</name>
        <dbReference type="ChEBI" id="CHEBI:57692"/>
    </ligand>
</feature>
<dbReference type="GO" id="GO:0019380">
    <property type="term" value="P:3-phenylpropionate catabolic process"/>
    <property type="evidence" value="ECO:0007669"/>
    <property type="project" value="UniProtKB-UniPathway"/>
</dbReference>
<comment type="pathway">
    <text evidence="6">Aromatic compound metabolism; 3-phenylpropanoate degradation.</text>
</comment>
<name>A0A564KHD8_9ENTR</name>
<dbReference type="Proteomes" id="UP000318370">
    <property type="component" value="Unassembled WGS sequence"/>
</dbReference>
<keyword evidence="1 6" id="KW-0285">Flavoprotein</keyword>
<evidence type="ECO:0000256" key="3">
    <source>
        <dbReference type="ARBA" id="ARBA00022827"/>
    </source>
</evidence>
<comment type="catalytic activity">
    <reaction evidence="6">
        <text>3-(3-hydroxyphenyl)propanoate + NADH + O2 + H(+) = 3-(2,3-dihydroxyphenyl)propanoate + NAD(+) + H2O</text>
        <dbReference type="Rhea" id="RHEA:24785"/>
        <dbReference type="ChEBI" id="CHEBI:15377"/>
        <dbReference type="ChEBI" id="CHEBI:15378"/>
        <dbReference type="ChEBI" id="CHEBI:15379"/>
        <dbReference type="ChEBI" id="CHEBI:46951"/>
        <dbReference type="ChEBI" id="CHEBI:57277"/>
        <dbReference type="ChEBI" id="CHEBI:57540"/>
        <dbReference type="ChEBI" id="CHEBI:57945"/>
        <dbReference type="EC" id="1.14.13.127"/>
    </reaction>
</comment>
<dbReference type="EC" id="1.14.13.127" evidence="6"/>
<comment type="function">
    <text evidence="6">Catalyzes the insertion of one atom of molecular oxygen into position 2 of the phenyl ring of 3-(3-hydroxyphenyl)propionate (3-HPP) and hydroxycinnamic acid (3HCI).</text>
</comment>
<dbReference type="NCBIfam" id="NF004827">
    <property type="entry name" value="PRK06183.1-1"/>
    <property type="match status" value="1"/>
</dbReference>
<dbReference type="PANTHER" id="PTHR43476:SF3">
    <property type="entry name" value="FAD-BINDING MONOOXYGENASE"/>
    <property type="match status" value="1"/>
</dbReference>
<dbReference type="NCBIfam" id="NF004829">
    <property type="entry name" value="PRK06183.1-3"/>
    <property type="match status" value="1"/>
</dbReference>
<protein>
    <recommendedName>
        <fullName evidence="6">3-(3-hydroxy-phenyl)propionate/3-hydroxycinnamic acid hydroxylase</fullName>
        <shortName evidence="6">3-HCI hydroxylase</shortName>
        <shortName evidence="6">3-HPP hydroxylase</shortName>
        <ecNumber evidence="6">1.14.13.127</ecNumber>
    </recommendedName>
</protein>
<reference evidence="8 9" key="1">
    <citation type="submission" date="2019-07" db="EMBL/GenBank/DDBJ databases">
        <authorList>
            <person name="Brisse S."/>
            <person name="Rodrigues C."/>
            <person name="Thorpe H."/>
        </authorList>
    </citation>
    <scope>NUCLEOTIDE SEQUENCE [LARGE SCALE GENOMIC DNA]</scope>
    <source>
        <strain evidence="8">SB6408</strain>
    </source>
</reference>
<evidence type="ECO:0000256" key="2">
    <source>
        <dbReference type="ARBA" id="ARBA00022797"/>
    </source>
</evidence>
<keyword evidence="3 6" id="KW-0274">FAD</keyword>
<keyword evidence="2 6" id="KW-0058">Aromatic hydrocarbons catabolism</keyword>
<dbReference type="Gene3D" id="3.50.50.60">
    <property type="entry name" value="FAD/NAD(P)-binding domain"/>
    <property type="match status" value="1"/>
</dbReference>
<feature type="domain" description="FAD-binding" evidence="7">
    <location>
        <begin position="16"/>
        <end position="352"/>
    </location>
</feature>
<dbReference type="RefSeq" id="WP_142462931.1">
    <property type="nucleotide sequence ID" value="NZ_CABGHF010000012.1"/>
</dbReference>
<gene>
    <name evidence="6 8" type="primary">mhpA</name>
    <name evidence="8" type="ORF">SB6408_01002</name>
</gene>
<dbReference type="GO" id="GO:0008688">
    <property type="term" value="F:3-(3-hydroxyphenyl)propionate hydroxylase activity"/>
    <property type="evidence" value="ECO:0007669"/>
    <property type="project" value="UniProtKB-UniRule"/>
</dbReference>
<dbReference type="Gene3D" id="3.30.70.2450">
    <property type="match status" value="1"/>
</dbReference>
<dbReference type="PANTHER" id="PTHR43476">
    <property type="entry name" value="3-(3-HYDROXY-PHENYL)PROPIONATE/3-HYDROXYCINNAMIC ACID HYDROXYLASE"/>
    <property type="match status" value="1"/>
</dbReference>
<comment type="similarity">
    <text evidence="6">Belongs to the PheA/TfdB FAD monooxygenase family.</text>
</comment>
<dbReference type="GO" id="GO:0071949">
    <property type="term" value="F:FAD binding"/>
    <property type="evidence" value="ECO:0007669"/>
    <property type="project" value="InterPro"/>
</dbReference>
<dbReference type="UniPathway" id="UPA00714"/>
<dbReference type="GO" id="GO:0019622">
    <property type="term" value="P:3-(3-hydroxy)phenylpropionate catabolic process"/>
    <property type="evidence" value="ECO:0007669"/>
    <property type="project" value="UniProtKB-UniRule"/>
</dbReference>
<evidence type="ECO:0000256" key="4">
    <source>
        <dbReference type="ARBA" id="ARBA00023002"/>
    </source>
</evidence>
<keyword evidence="4 6" id="KW-0560">Oxidoreductase</keyword>
<dbReference type="HAMAP" id="MF_01652">
    <property type="entry name" value="MhpA"/>
    <property type="match status" value="1"/>
</dbReference>
<proteinExistence type="inferred from homology"/>
<dbReference type="InterPro" id="IPR002938">
    <property type="entry name" value="FAD-bd"/>
</dbReference>
<organism evidence="8 9">
    <name type="scientific">Klebsiella spallanzanii</name>
    <dbReference type="NCBI Taxonomy" id="2587528"/>
    <lineage>
        <taxon>Bacteria</taxon>
        <taxon>Pseudomonadati</taxon>
        <taxon>Pseudomonadota</taxon>
        <taxon>Gammaproteobacteria</taxon>
        <taxon>Enterobacterales</taxon>
        <taxon>Enterobacteriaceae</taxon>
        <taxon>Klebsiella/Raoultella group</taxon>
        <taxon>Klebsiella</taxon>
    </lineage>
</organism>
<comment type="catalytic activity">
    <reaction evidence="6">
        <text>(2E)-3-(3-hydroxyphenyl)prop-2-enoate + NADH + O2 + H(+) = (2E)-3-(2,3-dihydroxyphenyl)prop-2-enoate + NAD(+) + H2O</text>
        <dbReference type="Rhea" id="RHEA:27846"/>
        <dbReference type="ChEBI" id="CHEBI:15377"/>
        <dbReference type="ChEBI" id="CHEBI:15378"/>
        <dbReference type="ChEBI" id="CHEBI:15379"/>
        <dbReference type="ChEBI" id="CHEBI:47928"/>
        <dbReference type="ChEBI" id="CHEBI:57540"/>
        <dbReference type="ChEBI" id="CHEBI:57945"/>
        <dbReference type="ChEBI" id="CHEBI:58642"/>
        <dbReference type="EC" id="1.14.13.127"/>
    </reaction>
</comment>
<dbReference type="InterPro" id="IPR023786">
    <property type="entry name" value="3-HPP/3HCI_hydroxylase"/>
</dbReference>
<evidence type="ECO:0000313" key="9">
    <source>
        <dbReference type="Proteomes" id="UP000318370"/>
    </source>
</evidence>
<dbReference type="Pfam" id="PF01494">
    <property type="entry name" value="FAD_binding_3"/>
    <property type="match status" value="1"/>
</dbReference>
<evidence type="ECO:0000256" key="6">
    <source>
        <dbReference type="HAMAP-Rule" id="MF_01652"/>
    </source>
</evidence>
<feature type="binding site" evidence="6">
    <location>
        <begin position="285"/>
        <end position="295"/>
    </location>
    <ligand>
        <name>FAD</name>
        <dbReference type="ChEBI" id="CHEBI:57692"/>
    </ligand>
</feature>
<comment type="cofactor">
    <cofactor evidence="6">
        <name>FAD</name>
        <dbReference type="ChEBI" id="CHEBI:57692"/>
    </cofactor>
</comment>
<dbReference type="InterPro" id="IPR050631">
    <property type="entry name" value="PheA/TfdB_FAD_monoxygenase"/>
</dbReference>
<dbReference type="PRINTS" id="PR00420">
    <property type="entry name" value="RNGMNOXGNASE"/>
</dbReference>
<dbReference type="InterPro" id="IPR036188">
    <property type="entry name" value="FAD/NAD-bd_sf"/>
</dbReference>
<dbReference type="AlphaFoldDB" id="A0A564KHD8"/>
<evidence type="ECO:0000259" key="7">
    <source>
        <dbReference type="Pfam" id="PF01494"/>
    </source>
</evidence>
<dbReference type="EMBL" id="CABGHF010000012">
    <property type="protein sequence ID" value="VUS68704.1"/>
    <property type="molecule type" value="Genomic_DNA"/>
</dbReference>
<evidence type="ECO:0000256" key="5">
    <source>
        <dbReference type="ARBA" id="ARBA00023027"/>
    </source>
</evidence>
<sequence>MTTSNPDIQPAVQHTAQVAIAGAGPVGLMIANYLGQMGVSVLLIEKLDSLIDYPRAIGIDDEALRAMQAVGLVDNVLPHTTPWHAMRFLTPKGRCFADIQPMTDEFGWSRRNAFIQPQVDGVLYEGLSRFPHVRCLFSREVEAFSQDSDGVTLNLQGSDGEHETVRADWLVACDGGASLIRRTLNIPFEGKTAPNQWIVIDIANDPLATPHVYLCCDPVRPYVSAALPHGVRRFEFMVMPGETEAQLSEPDNMRKLLSKVLPDPDNVELIRQRVYTHNARIAERFRVDRILLAGDAAHIMPVWQGQGYNSGMRDAFNLAWKLALVVNGQAGESLLDSYQQERRDHAKAMIDLSVTAGNVLAPPKRWHGAVRDGISWLLNYLPPVKRYFLEMRFKPMPQYRDGALLAEDEGKSSPVGKMFIQPKVTLETGQVTLLDEVIGANFAIIAWGCNPLWGLNEEQISRWRAVGVRFIQVVPEVQIHCDQDNVPGVIRLGDTQNRLKSWFALHDTAIAVVRPDRFVATLAIPQTLGNKLDALASKMQLAPAPSTTTMEKVA</sequence>
<accession>A0A564KHD8</accession>